<feature type="compositionally biased region" description="Polar residues" evidence="1">
    <location>
        <begin position="7"/>
        <end position="16"/>
    </location>
</feature>
<feature type="region of interest" description="Disordered" evidence="1">
    <location>
        <begin position="1"/>
        <end position="23"/>
    </location>
</feature>
<organism evidence="2 3">
    <name type="scientific">Gnathostoma spinigerum</name>
    <dbReference type="NCBI Taxonomy" id="75299"/>
    <lineage>
        <taxon>Eukaryota</taxon>
        <taxon>Metazoa</taxon>
        <taxon>Ecdysozoa</taxon>
        <taxon>Nematoda</taxon>
        <taxon>Chromadorea</taxon>
        <taxon>Rhabditida</taxon>
        <taxon>Spirurina</taxon>
        <taxon>Gnathostomatomorpha</taxon>
        <taxon>Gnathostomatoidea</taxon>
        <taxon>Gnathostomatidae</taxon>
        <taxon>Gnathostoma</taxon>
    </lineage>
</organism>
<dbReference type="Proteomes" id="UP001608902">
    <property type="component" value="Unassembled WGS sequence"/>
</dbReference>
<gene>
    <name evidence="2" type="ORF">AB6A40_010483</name>
</gene>
<dbReference type="EMBL" id="JBGFUD010013687">
    <property type="protein sequence ID" value="MFH4983774.1"/>
    <property type="molecule type" value="Genomic_DNA"/>
</dbReference>
<keyword evidence="3" id="KW-1185">Reference proteome</keyword>
<evidence type="ECO:0000313" key="3">
    <source>
        <dbReference type="Proteomes" id="UP001608902"/>
    </source>
</evidence>
<comment type="caution">
    <text evidence="2">The sequence shown here is derived from an EMBL/GenBank/DDBJ whole genome shotgun (WGS) entry which is preliminary data.</text>
</comment>
<sequence>MCLWDSQYPSTSTEPNTDLCPSDNRDTLLKALLQPSQPEMVSSTQENQSDQIPISSPYQNTRTLAECFRQTPSKSYPPHSFFDVVMASPISSDSTTSLRTLEHLTNMERVNFCHNH</sequence>
<feature type="region of interest" description="Disordered" evidence="1">
    <location>
        <begin position="37"/>
        <end position="56"/>
    </location>
</feature>
<reference evidence="2 3" key="1">
    <citation type="submission" date="2024-08" db="EMBL/GenBank/DDBJ databases">
        <title>Gnathostoma spinigerum genome.</title>
        <authorList>
            <person name="Gonzalez-Bertolin B."/>
            <person name="Monzon S."/>
            <person name="Zaballos A."/>
            <person name="Jimenez P."/>
            <person name="Dekumyoy P."/>
            <person name="Varona S."/>
            <person name="Cuesta I."/>
            <person name="Sumanam S."/>
            <person name="Adisakwattana P."/>
            <person name="Gasser R.B."/>
            <person name="Hernandez-Gonzalez A."/>
            <person name="Young N.D."/>
            <person name="Perteguer M.J."/>
        </authorList>
    </citation>
    <scope>NUCLEOTIDE SEQUENCE [LARGE SCALE GENOMIC DNA]</scope>
    <source>
        <strain evidence="2">AL3</strain>
        <tissue evidence="2">Liver</tissue>
    </source>
</reference>
<protein>
    <submittedName>
        <fullName evidence="2">Uncharacterized protein</fullName>
    </submittedName>
</protein>
<name>A0ABD6EUY1_9BILA</name>
<proteinExistence type="predicted"/>
<evidence type="ECO:0000256" key="1">
    <source>
        <dbReference type="SAM" id="MobiDB-lite"/>
    </source>
</evidence>
<accession>A0ABD6EUY1</accession>
<dbReference type="AlphaFoldDB" id="A0ABD6EUY1"/>
<evidence type="ECO:0000313" key="2">
    <source>
        <dbReference type="EMBL" id="MFH4983774.1"/>
    </source>
</evidence>